<proteinExistence type="inferred from homology"/>
<name>A0A348HG67_9GAMM</name>
<dbReference type="GO" id="GO:0003700">
    <property type="term" value="F:DNA-binding transcription factor activity"/>
    <property type="evidence" value="ECO:0007669"/>
    <property type="project" value="InterPro"/>
</dbReference>
<dbReference type="RefSeq" id="WP_027704924.1">
    <property type="nucleotide sequence ID" value="NZ_AP018933.1"/>
</dbReference>
<keyword evidence="2" id="KW-0805">Transcription regulation</keyword>
<gene>
    <name evidence="6" type="ORF">ZBT109_1873</name>
</gene>
<dbReference type="CDD" id="cd05466">
    <property type="entry name" value="PBP2_LTTR_substrate"/>
    <property type="match status" value="1"/>
</dbReference>
<organism evidence="6 7">
    <name type="scientific">Zymobacter palmae</name>
    <dbReference type="NCBI Taxonomy" id="33074"/>
    <lineage>
        <taxon>Bacteria</taxon>
        <taxon>Pseudomonadati</taxon>
        <taxon>Pseudomonadota</taxon>
        <taxon>Gammaproteobacteria</taxon>
        <taxon>Oceanospirillales</taxon>
        <taxon>Halomonadaceae</taxon>
        <taxon>Zymobacter group</taxon>
        <taxon>Zymobacter</taxon>
    </lineage>
</organism>
<dbReference type="Gene3D" id="3.40.190.10">
    <property type="entry name" value="Periplasmic binding protein-like II"/>
    <property type="match status" value="2"/>
</dbReference>
<reference evidence="6 7" key="1">
    <citation type="submission" date="2018-09" db="EMBL/GenBank/DDBJ databases">
        <title>Zymobacter palmae IAM14233 (=T109) whole genome analysis.</title>
        <authorList>
            <person name="Yanase H."/>
        </authorList>
    </citation>
    <scope>NUCLEOTIDE SEQUENCE [LARGE SCALE GENOMIC DNA]</scope>
    <source>
        <strain evidence="6 7">IAM14233</strain>
    </source>
</reference>
<dbReference type="InterPro" id="IPR000847">
    <property type="entry name" value="LysR_HTH_N"/>
</dbReference>
<dbReference type="PANTHER" id="PTHR30419">
    <property type="entry name" value="HTH-TYPE TRANSCRIPTIONAL REGULATOR YBHD"/>
    <property type="match status" value="1"/>
</dbReference>
<dbReference type="GO" id="GO:0003677">
    <property type="term" value="F:DNA binding"/>
    <property type="evidence" value="ECO:0007669"/>
    <property type="project" value="UniProtKB-KW"/>
</dbReference>
<evidence type="ECO:0000256" key="1">
    <source>
        <dbReference type="ARBA" id="ARBA00009437"/>
    </source>
</evidence>
<accession>A0A348HG67</accession>
<dbReference type="GO" id="GO:0005829">
    <property type="term" value="C:cytosol"/>
    <property type="evidence" value="ECO:0007669"/>
    <property type="project" value="TreeGrafter"/>
</dbReference>
<dbReference type="PANTHER" id="PTHR30419:SF8">
    <property type="entry name" value="NITROGEN ASSIMILATION TRANSCRIPTIONAL ACTIVATOR-RELATED"/>
    <property type="match status" value="1"/>
</dbReference>
<evidence type="ECO:0000313" key="7">
    <source>
        <dbReference type="Proteomes" id="UP000267342"/>
    </source>
</evidence>
<dbReference type="InterPro" id="IPR036388">
    <property type="entry name" value="WH-like_DNA-bd_sf"/>
</dbReference>
<dbReference type="KEGG" id="zpl:ZBT109_1873"/>
<dbReference type="InterPro" id="IPR036390">
    <property type="entry name" value="WH_DNA-bd_sf"/>
</dbReference>
<dbReference type="Pfam" id="PF03466">
    <property type="entry name" value="LysR_substrate"/>
    <property type="match status" value="1"/>
</dbReference>
<evidence type="ECO:0000259" key="5">
    <source>
        <dbReference type="PROSITE" id="PS50931"/>
    </source>
</evidence>
<dbReference type="SUPFAM" id="SSF53850">
    <property type="entry name" value="Periplasmic binding protein-like II"/>
    <property type="match status" value="1"/>
</dbReference>
<dbReference type="EMBL" id="AP018933">
    <property type="protein sequence ID" value="BBG30619.1"/>
    <property type="molecule type" value="Genomic_DNA"/>
</dbReference>
<evidence type="ECO:0000256" key="3">
    <source>
        <dbReference type="ARBA" id="ARBA00023125"/>
    </source>
</evidence>
<keyword evidence="3" id="KW-0238">DNA-binding</keyword>
<dbReference type="InterPro" id="IPR005119">
    <property type="entry name" value="LysR_subst-bd"/>
</dbReference>
<dbReference type="AlphaFoldDB" id="A0A348HG67"/>
<sequence length="304" mass="33341">MFPFSRFSRYFIEVARHGSLRKAADSLGISASAINRQILSVEESLEVPLFDRLPSGLRLTAAGELLFDDIMRWQKEFMRSCERIDDLKGVSRGRVDIAMIDAASEGPLAHALAALGQELPEMVFELHVEDNHRIVEKIESGEVDFGILLDPKESSSLAVHTLIDVPLGIAMAVDHPMAGRKSISLSAVLDERQMLPAAPLIVSDAAATLYSRHGIDPHQLSSCDNIRLMRTLIREGAAVGVLSLLDVMPDLASRQIAFVPFKGSQRRSLSLALCIPPRRQLSRAALEAIERVAQTMTSMVAGEH</sequence>
<dbReference type="Pfam" id="PF00126">
    <property type="entry name" value="HTH_1"/>
    <property type="match status" value="1"/>
</dbReference>
<dbReference type="SUPFAM" id="SSF46785">
    <property type="entry name" value="Winged helix' DNA-binding domain"/>
    <property type="match status" value="1"/>
</dbReference>
<dbReference type="OrthoDB" id="8839922at2"/>
<evidence type="ECO:0000256" key="2">
    <source>
        <dbReference type="ARBA" id="ARBA00023015"/>
    </source>
</evidence>
<evidence type="ECO:0000256" key="4">
    <source>
        <dbReference type="ARBA" id="ARBA00023163"/>
    </source>
</evidence>
<dbReference type="Proteomes" id="UP000267342">
    <property type="component" value="Chromosome"/>
</dbReference>
<feature type="domain" description="HTH lysR-type" evidence="5">
    <location>
        <begin position="9"/>
        <end position="60"/>
    </location>
</feature>
<comment type="similarity">
    <text evidence="1">Belongs to the LysR transcriptional regulatory family.</text>
</comment>
<dbReference type="STRING" id="1123510.GCA_000620025_01626"/>
<dbReference type="PROSITE" id="PS50931">
    <property type="entry name" value="HTH_LYSR"/>
    <property type="match status" value="1"/>
</dbReference>
<dbReference type="Gene3D" id="1.10.10.10">
    <property type="entry name" value="Winged helix-like DNA-binding domain superfamily/Winged helix DNA-binding domain"/>
    <property type="match status" value="1"/>
</dbReference>
<protein>
    <submittedName>
        <fullName evidence="6">Transcriptional regulator</fullName>
    </submittedName>
</protein>
<dbReference type="InterPro" id="IPR050950">
    <property type="entry name" value="HTH-type_LysR_regulators"/>
</dbReference>
<evidence type="ECO:0000313" key="6">
    <source>
        <dbReference type="EMBL" id="BBG30619.1"/>
    </source>
</evidence>
<keyword evidence="4" id="KW-0804">Transcription</keyword>
<keyword evidence="7" id="KW-1185">Reference proteome</keyword>